<organism evidence="3 4">
    <name type="scientific">Onishia taeanensis</name>
    <dbReference type="NCBI Taxonomy" id="284577"/>
    <lineage>
        <taxon>Bacteria</taxon>
        <taxon>Pseudomonadati</taxon>
        <taxon>Pseudomonadota</taxon>
        <taxon>Gammaproteobacteria</taxon>
        <taxon>Oceanospirillales</taxon>
        <taxon>Halomonadaceae</taxon>
        <taxon>Onishia</taxon>
    </lineage>
</organism>
<comment type="similarity">
    <text evidence="1">Belongs to the UPF0065 (bug) family.</text>
</comment>
<name>A0A328XUC2_9GAMM</name>
<gene>
    <name evidence="3" type="ORF">BCL93_103105</name>
</gene>
<dbReference type="CDD" id="cd07012">
    <property type="entry name" value="PBP2_Bug_TTT"/>
    <property type="match status" value="1"/>
</dbReference>
<dbReference type="Pfam" id="PF03401">
    <property type="entry name" value="TctC"/>
    <property type="match status" value="1"/>
</dbReference>
<evidence type="ECO:0000313" key="3">
    <source>
        <dbReference type="EMBL" id="RAR62874.1"/>
    </source>
</evidence>
<dbReference type="Gene3D" id="3.40.190.150">
    <property type="entry name" value="Bordetella uptake gene, domain 1"/>
    <property type="match status" value="1"/>
</dbReference>
<dbReference type="PIRSF" id="PIRSF017082">
    <property type="entry name" value="YflP"/>
    <property type="match status" value="1"/>
</dbReference>
<dbReference type="Proteomes" id="UP000249700">
    <property type="component" value="Unassembled WGS sequence"/>
</dbReference>
<dbReference type="EMBL" id="QLSX01000003">
    <property type="protein sequence ID" value="RAR62874.1"/>
    <property type="molecule type" value="Genomic_DNA"/>
</dbReference>
<feature type="chain" id="PRO_5016348817" evidence="2">
    <location>
        <begin position="28"/>
        <end position="326"/>
    </location>
</feature>
<evidence type="ECO:0000313" key="4">
    <source>
        <dbReference type="Proteomes" id="UP000249700"/>
    </source>
</evidence>
<sequence length="326" mass="34661">MNKTNKRHLLTGTAAMLVLAMSGPVLADYPEKPITIIVPWAAGGGTDATARTIAKALEEQLGKTVNVVNRTGGSGVVGHTAIAMAKPDGYTLGLITGEINMMHWQGLTQLTYEDYTPIAQINYDYAGVQVASDAPYDTVDELVTMIAEQPKGTYKASGTGQGGVWHLAFAGFLMDQGMAPDQVTWIPSQGAAPAMTELAAGGIDIVPSSVPEARSMVEAGKAQSLAIMAPHRIDSFPDVPTLGETLDTDYQIGEWRGIAGPEGMDPEVVAILEEALDAAYHSDTYQNFMAKQGFGTEWRNANDFGDFMADMDAKFGQIVDQVGLAK</sequence>
<dbReference type="OrthoDB" id="5171643at2"/>
<dbReference type="PANTHER" id="PTHR42928:SF5">
    <property type="entry name" value="BLR1237 PROTEIN"/>
    <property type="match status" value="1"/>
</dbReference>
<keyword evidence="3" id="KW-0675">Receptor</keyword>
<proteinExistence type="inferred from homology"/>
<dbReference type="AlphaFoldDB" id="A0A328XUC2"/>
<dbReference type="SUPFAM" id="SSF53850">
    <property type="entry name" value="Periplasmic binding protein-like II"/>
    <property type="match status" value="1"/>
</dbReference>
<dbReference type="InterPro" id="IPR005064">
    <property type="entry name" value="BUG"/>
</dbReference>
<dbReference type="Gene3D" id="3.40.190.10">
    <property type="entry name" value="Periplasmic binding protein-like II"/>
    <property type="match status" value="1"/>
</dbReference>
<feature type="signal peptide" evidence="2">
    <location>
        <begin position="1"/>
        <end position="27"/>
    </location>
</feature>
<keyword evidence="2" id="KW-0732">Signal</keyword>
<comment type="caution">
    <text evidence="3">The sequence shown here is derived from an EMBL/GenBank/DDBJ whole genome shotgun (WGS) entry which is preliminary data.</text>
</comment>
<protein>
    <submittedName>
        <fullName evidence="3">Tripartite-type tricarboxylate transporter receptor subunit TctC</fullName>
    </submittedName>
</protein>
<dbReference type="PANTHER" id="PTHR42928">
    <property type="entry name" value="TRICARBOXYLATE-BINDING PROTEIN"/>
    <property type="match status" value="1"/>
</dbReference>
<reference evidence="3 4" key="1">
    <citation type="submission" date="2018-06" db="EMBL/GenBank/DDBJ databases">
        <title>Comparative analysis of microorganisms from saline springs in Andes Mountain Range, Colombia.</title>
        <authorList>
            <person name="Rubin E."/>
        </authorList>
    </citation>
    <scope>NUCLEOTIDE SEQUENCE [LARGE SCALE GENOMIC DNA]</scope>
    <source>
        <strain evidence="3 4">USBA-857</strain>
    </source>
</reference>
<dbReference type="InterPro" id="IPR042100">
    <property type="entry name" value="Bug_dom1"/>
</dbReference>
<evidence type="ECO:0000256" key="2">
    <source>
        <dbReference type="SAM" id="SignalP"/>
    </source>
</evidence>
<dbReference type="RefSeq" id="WP_112054079.1">
    <property type="nucleotide sequence ID" value="NZ_QLSX01000003.1"/>
</dbReference>
<accession>A0A328XUC2</accession>
<evidence type="ECO:0000256" key="1">
    <source>
        <dbReference type="ARBA" id="ARBA00006987"/>
    </source>
</evidence>